<evidence type="ECO:0000256" key="3">
    <source>
        <dbReference type="ARBA" id="ARBA00023136"/>
    </source>
</evidence>
<protein>
    <recommendedName>
        <fullName evidence="6">ATP synthase subunit K, mitochondrial</fullName>
    </recommendedName>
</protein>
<dbReference type="InterPro" id="IPR021278">
    <property type="entry name" value="ATP19"/>
</dbReference>
<dbReference type="GO" id="GO:0031966">
    <property type="term" value="C:mitochondrial membrane"/>
    <property type="evidence" value="ECO:0007669"/>
    <property type="project" value="UniProtKB-SubCell"/>
</dbReference>
<keyword evidence="5" id="KW-1185">Reference proteome</keyword>
<organism evidence="4 5">
    <name type="scientific">Starmerella bacillaris</name>
    <name type="common">Yeast</name>
    <name type="synonym">Candida zemplinina</name>
    <dbReference type="NCBI Taxonomy" id="1247836"/>
    <lineage>
        <taxon>Eukaryota</taxon>
        <taxon>Fungi</taxon>
        <taxon>Dikarya</taxon>
        <taxon>Ascomycota</taxon>
        <taxon>Saccharomycotina</taxon>
        <taxon>Dipodascomycetes</taxon>
        <taxon>Dipodascales</taxon>
        <taxon>Trichomonascaceae</taxon>
        <taxon>Starmerella</taxon>
    </lineage>
</organism>
<dbReference type="AlphaFoldDB" id="A0AAV5RK09"/>
<sequence>MGAFYTIFGRKVPAYQLSMATIAALGLTIAYATRGDKSQELPKIEASSSEEEKFILDYIKKAEEQK</sequence>
<accession>A0AAV5RK09</accession>
<gene>
    <name evidence="4" type="ORF">DASB73_023100</name>
</gene>
<dbReference type="GO" id="GO:0015986">
    <property type="term" value="P:proton motive force-driven ATP synthesis"/>
    <property type="evidence" value="ECO:0007669"/>
    <property type="project" value="TreeGrafter"/>
</dbReference>
<dbReference type="Pfam" id="PF11022">
    <property type="entry name" value="ATP19"/>
    <property type="match status" value="1"/>
</dbReference>
<dbReference type="PANTHER" id="PTHR28074">
    <property type="entry name" value="ATP SYNTHASE SUBUNIT K, MITOCHONDRIAL"/>
    <property type="match status" value="1"/>
</dbReference>
<keyword evidence="2" id="KW-0496">Mitochondrion</keyword>
<evidence type="ECO:0000256" key="2">
    <source>
        <dbReference type="ARBA" id="ARBA00023128"/>
    </source>
</evidence>
<proteinExistence type="predicted"/>
<dbReference type="EMBL" id="BTGC01000005">
    <property type="protein sequence ID" value="GMM51352.1"/>
    <property type="molecule type" value="Genomic_DNA"/>
</dbReference>
<name>A0AAV5RK09_STABA</name>
<reference evidence="4 5" key="1">
    <citation type="journal article" date="2023" name="Elife">
        <title>Identification of key yeast species and microbe-microbe interactions impacting larval growth of Drosophila in the wild.</title>
        <authorList>
            <person name="Mure A."/>
            <person name="Sugiura Y."/>
            <person name="Maeda R."/>
            <person name="Honda K."/>
            <person name="Sakurai N."/>
            <person name="Takahashi Y."/>
            <person name="Watada M."/>
            <person name="Katoh T."/>
            <person name="Gotoh A."/>
            <person name="Gotoh Y."/>
            <person name="Taniguchi I."/>
            <person name="Nakamura K."/>
            <person name="Hayashi T."/>
            <person name="Katayama T."/>
            <person name="Uemura T."/>
            <person name="Hattori Y."/>
        </authorList>
    </citation>
    <scope>NUCLEOTIDE SEQUENCE [LARGE SCALE GENOMIC DNA]</scope>
    <source>
        <strain evidence="4 5">SB-73</strain>
    </source>
</reference>
<evidence type="ECO:0008006" key="6">
    <source>
        <dbReference type="Google" id="ProtNLM"/>
    </source>
</evidence>
<evidence type="ECO:0000313" key="4">
    <source>
        <dbReference type="EMBL" id="GMM51352.1"/>
    </source>
</evidence>
<dbReference type="Proteomes" id="UP001362899">
    <property type="component" value="Unassembled WGS sequence"/>
</dbReference>
<comment type="subcellular location">
    <subcellularLocation>
        <location evidence="1">Mitochondrion membrane</location>
    </subcellularLocation>
</comment>
<dbReference type="PANTHER" id="PTHR28074:SF1">
    <property type="entry name" value="ATP SYNTHASE SUBUNIT K, MITOCHONDRIAL"/>
    <property type="match status" value="1"/>
</dbReference>
<evidence type="ECO:0000313" key="5">
    <source>
        <dbReference type="Proteomes" id="UP001362899"/>
    </source>
</evidence>
<comment type="caution">
    <text evidence="4">The sequence shown here is derived from an EMBL/GenBank/DDBJ whole genome shotgun (WGS) entry which is preliminary data.</text>
</comment>
<keyword evidence="3" id="KW-0472">Membrane</keyword>
<evidence type="ECO:0000256" key="1">
    <source>
        <dbReference type="ARBA" id="ARBA00004325"/>
    </source>
</evidence>